<name>A0ACB0KFK2_TRIPR</name>
<gene>
    <name evidence="1" type="ORF">MILVUS5_LOCUS22886</name>
</gene>
<accession>A0ACB0KFK2</accession>
<evidence type="ECO:0000313" key="1">
    <source>
        <dbReference type="EMBL" id="CAJ2656059.1"/>
    </source>
</evidence>
<evidence type="ECO:0000313" key="2">
    <source>
        <dbReference type="Proteomes" id="UP001177021"/>
    </source>
</evidence>
<keyword evidence="2" id="KW-1185">Reference proteome</keyword>
<protein>
    <submittedName>
        <fullName evidence="1">Uncharacterized protein</fullName>
    </submittedName>
</protein>
<sequence length="205" mass="23346">MVSPKFSNTLVIALVFLFFTYESKGESMSKVNLSIYYDSLCQSCAIFIVKNLEEIFNNDLIDIVNLQLVPWANSYVNQTYNSISCQNGPDECELNSLEACALNIWPNVDTHYGLIHCFEFLAIDGKNKMWQNCTNQLGLPLEPIKNCFNRGNGTELGQKYMRITKFLFECHRHAVTPSRRHALTLAVVVLVRSTLHVCDAFLFSD</sequence>
<dbReference type="EMBL" id="CASHSV030000206">
    <property type="protein sequence ID" value="CAJ2656059.1"/>
    <property type="molecule type" value="Genomic_DNA"/>
</dbReference>
<organism evidence="1 2">
    <name type="scientific">Trifolium pratense</name>
    <name type="common">Red clover</name>
    <dbReference type="NCBI Taxonomy" id="57577"/>
    <lineage>
        <taxon>Eukaryota</taxon>
        <taxon>Viridiplantae</taxon>
        <taxon>Streptophyta</taxon>
        <taxon>Embryophyta</taxon>
        <taxon>Tracheophyta</taxon>
        <taxon>Spermatophyta</taxon>
        <taxon>Magnoliopsida</taxon>
        <taxon>eudicotyledons</taxon>
        <taxon>Gunneridae</taxon>
        <taxon>Pentapetalae</taxon>
        <taxon>rosids</taxon>
        <taxon>fabids</taxon>
        <taxon>Fabales</taxon>
        <taxon>Fabaceae</taxon>
        <taxon>Papilionoideae</taxon>
        <taxon>50 kb inversion clade</taxon>
        <taxon>NPAAA clade</taxon>
        <taxon>Hologalegina</taxon>
        <taxon>IRL clade</taxon>
        <taxon>Trifolieae</taxon>
        <taxon>Trifolium</taxon>
    </lineage>
</organism>
<dbReference type="Proteomes" id="UP001177021">
    <property type="component" value="Unassembled WGS sequence"/>
</dbReference>
<reference evidence="1" key="1">
    <citation type="submission" date="2023-10" db="EMBL/GenBank/DDBJ databases">
        <authorList>
            <person name="Rodriguez Cubillos JULIANA M."/>
            <person name="De Vega J."/>
        </authorList>
    </citation>
    <scope>NUCLEOTIDE SEQUENCE</scope>
</reference>
<proteinExistence type="predicted"/>
<comment type="caution">
    <text evidence="1">The sequence shown here is derived from an EMBL/GenBank/DDBJ whole genome shotgun (WGS) entry which is preliminary data.</text>
</comment>